<protein>
    <submittedName>
        <fullName evidence="2">NADH dehydrogenase</fullName>
    </submittedName>
</protein>
<dbReference type="FunFam" id="3.40.50.720:FF:000702">
    <property type="entry name" value="NADH dehydrogenase (Ubiquinone)"/>
    <property type="match status" value="1"/>
</dbReference>
<dbReference type="Proteomes" id="UP000219467">
    <property type="component" value="Unassembled WGS sequence"/>
</dbReference>
<reference evidence="3" key="1">
    <citation type="submission" date="2017-08" db="EMBL/GenBank/DDBJ databases">
        <authorList>
            <person name="Varghese N."/>
            <person name="Submissions S."/>
        </authorList>
    </citation>
    <scope>NUCLEOTIDE SEQUENCE [LARGE SCALE GENOMIC DNA]</scope>
    <source>
        <strain evidence="3">JA234</strain>
    </source>
</reference>
<keyword evidence="3" id="KW-1185">Reference proteome</keyword>
<dbReference type="OrthoDB" id="9776313at2"/>
<dbReference type="SUPFAM" id="SSF51735">
    <property type="entry name" value="NAD(P)-binding Rossmann-fold domains"/>
    <property type="match status" value="1"/>
</dbReference>
<evidence type="ECO:0000313" key="3">
    <source>
        <dbReference type="Proteomes" id="UP000219467"/>
    </source>
</evidence>
<accession>A0A285CXN1</accession>
<dbReference type="InterPro" id="IPR036291">
    <property type="entry name" value="NAD(P)-bd_dom_sf"/>
</dbReference>
<feature type="domain" description="NAD-dependent epimerase/dehydratase" evidence="1">
    <location>
        <begin position="5"/>
        <end position="212"/>
    </location>
</feature>
<dbReference type="Pfam" id="PF01370">
    <property type="entry name" value="Epimerase"/>
    <property type="match status" value="1"/>
</dbReference>
<organism evidence="2 3">
    <name type="scientific">Cereibacter ovatus</name>
    <dbReference type="NCBI Taxonomy" id="439529"/>
    <lineage>
        <taxon>Bacteria</taxon>
        <taxon>Pseudomonadati</taxon>
        <taxon>Pseudomonadota</taxon>
        <taxon>Alphaproteobacteria</taxon>
        <taxon>Rhodobacterales</taxon>
        <taxon>Paracoccaceae</taxon>
        <taxon>Cereibacter</taxon>
    </lineage>
</organism>
<dbReference type="EMBL" id="OAOQ01000012">
    <property type="protein sequence ID" value="SNX72347.1"/>
    <property type="molecule type" value="Genomic_DNA"/>
</dbReference>
<dbReference type="PANTHER" id="PTHR12126:SF11">
    <property type="entry name" value="NADH DEHYDROGENASE [UBIQUINONE] 1 ALPHA SUBCOMPLEX SUBUNIT 9, MITOCHONDRIAL"/>
    <property type="match status" value="1"/>
</dbReference>
<evidence type="ECO:0000259" key="1">
    <source>
        <dbReference type="Pfam" id="PF01370"/>
    </source>
</evidence>
<dbReference type="CDD" id="cd05271">
    <property type="entry name" value="NDUFA9_like_SDR_a"/>
    <property type="match status" value="1"/>
</dbReference>
<sequence>MSKLVTIFGGSGFVGRYIARRMAKEGWRVRVAVRRPNEALFVKPYGVVGQVEPVFCNIRDDNSVRAALHGADAVVNCVGILAESGKNRFASIQSEGAGRIARIAAQEGVGALVHLSAIGADETSDSAYSRTKGEGEAAVLAAFPHAVILRPSVIFGPEDQFFNRFAAMVRLSPVLPVVGGDTKFQPVFVDDVAQAAVAGVTGRAAPGIYELGGPDVESFRALMQMLLRVIERRKTIVDVPLGVAKLMATALDLGQTLTLGLLANGTLTRDQVKNLARDNVVTPGAKGLADLGIQPTAIEAVLPEYLWSFRPSGQYSAIKASAKNLRKT</sequence>
<dbReference type="Gene3D" id="3.40.50.720">
    <property type="entry name" value="NAD(P)-binding Rossmann-like Domain"/>
    <property type="match status" value="1"/>
</dbReference>
<dbReference type="AlphaFoldDB" id="A0A285CXN1"/>
<evidence type="ECO:0000313" key="2">
    <source>
        <dbReference type="EMBL" id="SNX72347.1"/>
    </source>
</evidence>
<name>A0A285CXN1_9RHOB</name>
<proteinExistence type="predicted"/>
<gene>
    <name evidence="2" type="ORF">SAMN05878503_11241</name>
</gene>
<dbReference type="PANTHER" id="PTHR12126">
    <property type="entry name" value="NADH-UBIQUINONE OXIDOREDUCTASE 39 KDA SUBUNIT-RELATED"/>
    <property type="match status" value="1"/>
</dbReference>
<dbReference type="RefSeq" id="WP_097031043.1">
    <property type="nucleotide sequence ID" value="NZ_OAOQ01000012.1"/>
</dbReference>
<dbReference type="InterPro" id="IPR051207">
    <property type="entry name" value="ComplexI_NDUFA9_subunit"/>
</dbReference>
<dbReference type="GO" id="GO:0044877">
    <property type="term" value="F:protein-containing complex binding"/>
    <property type="evidence" value="ECO:0007669"/>
    <property type="project" value="TreeGrafter"/>
</dbReference>
<dbReference type="InterPro" id="IPR001509">
    <property type="entry name" value="Epimerase_deHydtase"/>
</dbReference>